<feature type="chain" id="PRO_5014785668" evidence="1">
    <location>
        <begin position="21"/>
        <end position="129"/>
    </location>
</feature>
<protein>
    <submittedName>
        <fullName evidence="2">Putative secreted protein</fullName>
    </submittedName>
</protein>
<accession>A0A2M4B2T8</accession>
<dbReference type="EMBL" id="GGFK01014048">
    <property type="protein sequence ID" value="MBW47369.1"/>
    <property type="molecule type" value="Transcribed_RNA"/>
</dbReference>
<organism evidence="2">
    <name type="scientific">Anopheles triannulatus</name>
    <dbReference type="NCBI Taxonomy" id="58253"/>
    <lineage>
        <taxon>Eukaryota</taxon>
        <taxon>Metazoa</taxon>
        <taxon>Ecdysozoa</taxon>
        <taxon>Arthropoda</taxon>
        <taxon>Hexapoda</taxon>
        <taxon>Insecta</taxon>
        <taxon>Pterygota</taxon>
        <taxon>Neoptera</taxon>
        <taxon>Endopterygota</taxon>
        <taxon>Diptera</taxon>
        <taxon>Nematocera</taxon>
        <taxon>Culicoidea</taxon>
        <taxon>Culicidae</taxon>
        <taxon>Anophelinae</taxon>
        <taxon>Anopheles</taxon>
    </lineage>
</organism>
<sequence length="129" mass="14500">MVAEVVAHVHLLDLAVFVLALDEHVLEEVVVVFLHLLVRHVRHEMTAVGRLGRVLRVHVQVLQQASLREGGLVVDARTPIPMPAGSDFEVERTVYLVLFGTENRGQILCHRFSSPPAGIKRYFRLEIHG</sequence>
<keyword evidence="1" id="KW-0732">Signal</keyword>
<feature type="signal peptide" evidence="1">
    <location>
        <begin position="1"/>
        <end position="20"/>
    </location>
</feature>
<evidence type="ECO:0000256" key="1">
    <source>
        <dbReference type="SAM" id="SignalP"/>
    </source>
</evidence>
<evidence type="ECO:0000313" key="2">
    <source>
        <dbReference type="EMBL" id="MBW47369.1"/>
    </source>
</evidence>
<name>A0A2M4B2T8_9DIPT</name>
<proteinExistence type="predicted"/>
<dbReference type="AlphaFoldDB" id="A0A2M4B2T8"/>
<reference evidence="2" key="1">
    <citation type="submission" date="2018-01" db="EMBL/GenBank/DDBJ databases">
        <title>An insight into the sialome of Amazonian anophelines.</title>
        <authorList>
            <person name="Ribeiro J.M."/>
            <person name="Scarpassa V."/>
            <person name="Calvo E."/>
        </authorList>
    </citation>
    <scope>NUCLEOTIDE SEQUENCE</scope>
    <source>
        <tissue evidence="2">Salivary glands</tissue>
    </source>
</reference>